<proteinExistence type="predicted"/>
<gene>
    <name evidence="1" type="ORF">Celaphus_00002444</name>
</gene>
<dbReference type="AlphaFoldDB" id="A0A212CF26"/>
<evidence type="ECO:0000313" key="2">
    <source>
        <dbReference type="Proteomes" id="UP000242450"/>
    </source>
</evidence>
<protein>
    <submittedName>
        <fullName evidence="1">Uncharacterized protein</fullName>
    </submittedName>
</protein>
<sequence>MEAPGEGELPAGSGHPKRCISNFRNRQNGCGRGWLELVTPAIIVMRFQICQ</sequence>
<name>A0A212CF26_CEREH</name>
<evidence type="ECO:0000313" key="1">
    <source>
        <dbReference type="EMBL" id="OWK04626.1"/>
    </source>
</evidence>
<dbReference type="Proteomes" id="UP000242450">
    <property type="component" value="Chromosome 20"/>
</dbReference>
<accession>A0A212CF26</accession>
<reference evidence="1 2" key="1">
    <citation type="journal article" date="2018" name="Mol. Genet. Genomics">
        <title>The red deer Cervus elaphus genome CerEla1.0: sequencing, annotating, genes, and chromosomes.</title>
        <authorList>
            <person name="Bana N.A."/>
            <person name="Nyiri A."/>
            <person name="Nagy J."/>
            <person name="Frank K."/>
            <person name="Nagy T."/>
            <person name="Steger V."/>
            <person name="Schiller M."/>
            <person name="Lakatos P."/>
            <person name="Sugar L."/>
            <person name="Horn P."/>
            <person name="Barta E."/>
            <person name="Orosz L."/>
        </authorList>
    </citation>
    <scope>NUCLEOTIDE SEQUENCE [LARGE SCALE GENOMIC DNA]</scope>
    <source>
        <strain evidence="1">Hungarian</strain>
    </source>
</reference>
<keyword evidence="2" id="KW-1185">Reference proteome</keyword>
<dbReference type="EMBL" id="MKHE01000020">
    <property type="protein sequence ID" value="OWK04626.1"/>
    <property type="molecule type" value="Genomic_DNA"/>
</dbReference>
<comment type="caution">
    <text evidence="1">The sequence shown here is derived from an EMBL/GenBank/DDBJ whole genome shotgun (WGS) entry which is preliminary data.</text>
</comment>
<organism evidence="1 2">
    <name type="scientific">Cervus elaphus hippelaphus</name>
    <name type="common">European red deer</name>
    <dbReference type="NCBI Taxonomy" id="46360"/>
    <lineage>
        <taxon>Eukaryota</taxon>
        <taxon>Metazoa</taxon>
        <taxon>Chordata</taxon>
        <taxon>Craniata</taxon>
        <taxon>Vertebrata</taxon>
        <taxon>Euteleostomi</taxon>
        <taxon>Mammalia</taxon>
        <taxon>Eutheria</taxon>
        <taxon>Laurasiatheria</taxon>
        <taxon>Artiodactyla</taxon>
        <taxon>Ruminantia</taxon>
        <taxon>Pecora</taxon>
        <taxon>Cervidae</taxon>
        <taxon>Cervinae</taxon>
        <taxon>Cervus</taxon>
    </lineage>
</organism>